<dbReference type="InterPro" id="IPR009081">
    <property type="entry name" value="PP-bd_ACP"/>
</dbReference>
<reference evidence="3 4" key="2">
    <citation type="submission" date="2017-09" db="EMBL/GenBank/DDBJ databases">
        <authorList>
            <person name="Lee N."/>
            <person name="Cho B.-K."/>
        </authorList>
    </citation>
    <scope>NUCLEOTIDE SEQUENCE [LARGE SCALE GENOMIC DNA]</scope>
    <source>
        <strain evidence="3 4">ATCC 27467</strain>
    </source>
</reference>
<dbReference type="AlphaFoldDB" id="A0A5P2UQ60"/>
<gene>
    <name evidence="2" type="primary">acpP</name>
    <name evidence="3" type="ORF">CP968_16700</name>
    <name evidence="2" type="ORF">GCM10010371_29990</name>
</gene>
<organism evidence="3 4">
    <name type="scientific">Streptomyces subrutilus</name>
    <dbReference type="NCBI Taxonomy" id="36818"/>
    <lineage>
        <taxon>Bacteria</taxon>
        <taxon>Bacillati</taxon>
        <taxon>Actinomycetota</taxon>
        <taxon>Actinomycetes</taxon>
        <taxon>Kitasatosporales</taxon>
        <taxon>Streptomycetaceae</taxon>
        <taxon>Streptomyces</taxon>
    </lineage>
</organism>
<dbReference type="EMBL" id="BMVX01000010">
    <property type="protein sequence ID" value="GGZ68044.1"/>
    <property type="molecule type" value="Genomic_DNA"/>
</dbReference>
<evidence type="ECO:0000313" key="3">
    <source>
        <dbReference type="EMBL" id="QEU79751.1"/>
    </source>
</evidence>
<dbReference type="Pfam" id="PF00550">
    <property type="entry name" value="PP-binding"/>
    <property type="match status" value="1"/>
</dbReference>
<dbReference type="PROSITE" id="PS50075">
    <property type="entry name" value="CARRIER"/>
    <property type="match status" value="1"/>
</dbReference>
<dbReference type="OrthoDB" id="4564178at2"/>
<keyword evidence="4" id="KW-1185">Reference proteome</keyword>
<dbReference type="Proteomes" id="UP000326831">
    <property type="component" value="Chromosome"/>
</dbReference>
<dbReference type="Gene3D" id="1.10.1200.10">
    <property type="entry name" value="ACP-like"/>
    <property type="match status" value="1"/>
</dbReference>
<dbReference type="EMBL" id="CP023701">
    <property type="protein sequence ID" value="QEU79751.1"/>
    <property type="molecule type" value="Genomic_DNA"/>
</dbReference>
<dbReference type="SUPFAM" id="SSF47336">
    <property type="entry name" value="ACP-like"/>
    <property type="match status" value="1"/>
</dbReference>
<dbReference type="KEGG" id="ssub:CP968_16700"/>
<evidence type="ECO:0000313" key="2">
    <source>
        <dbReference type="EMBL" id="GGZ68044.1"/>
    </source>
</evidence>
<reference evidence="2" key="1">
    <citation type="journal article" date="2014" name="Int. J. Syst. Evol. Microbiol.">
        <title>Complete genome sequence of Corynebacterium casei LMG S-19264T (=DSM 44701T), isolated from a smear-ripened cheese.</title>
        <authorList>
            <consortium name="US DOE Joint Genome Institute (JGI-PGF)"/>
            <person name="Walter F."/>
            <person name="Albersmeier A."/>
            <person name="Kalinowski J."/>
            <person name="Ruckert C."/>
        </authorList>
    </citation>
    <scope>NUCLEOTIDE SEQUENCE</scope>
    <source>
        <strain evidence="2">JCM 4834</strain>
    </source>
</reference>
<dbReference type="Proteomes" id="UP000634660">
    <property type="component" value="Unassembled WGS sequence"/>
</dbReference>
<sequence length="93" mass="10301">MTTAANHLDIEARDRIKEIICDILEIEPEEMTDTSRFKEDHEADSMGAIEILSQLERVFGTDIDQAELSRMVNLAAVVTVVEEAIAAQSDPAN</sequence>
<feature type="domain" description="Carrier" evidence="1">
    <location>
        <begin position="10"/>
        <end position="85"/>
    </location>
</feature>
<name>A0A5P2UQ60_9ACTN</name>
<proteinExistence type="predicted"/>
<reference evidence="2" key="3">
    <citation type="submission" date="2020-09" db="EMBL/GenBank/DDBJ databases">
        <authorList>
            <person name="Sun Q."/>
            <person name="Ohkuma M."/>
        </authorList>
    </citation>
    <scope>NUCLEOTIDE SEQUENCE</scope>
    <source>
        <strain evidence="2">JCM 4834</strain>
    </source>
</reference>
<accession>A0A5P2UQ60</accession>
<dbReference type="InterPro" id="IPR036736">
    <property type="entry name" value="ACP-like_sf"/>
</dbReference>
<evidence type="ECO:0000313" key="4">
    <source>
        <dbReference type="Proteomes" id="UP000326831"/>
    </source>
</evidence>
<dbReference type="RefSeq" id="WP_150518767.1">
    <property type="nucleotide sequence ID" value="NZ_BMVX01000010.1"/>
</dbReference>
<evidence type="ECO:0000259" key="1">
    <source>
        <dbReference type="PROSITE" id="PS50075"/>
    </source>
</evidence>
<protein>
    <submittedName>
        <fullName evidence="3">Acyl carrier protein</fullName>
    </submittedName>
</protein>